<protein>
    <recommendedName>
        <fullName evidence="4">Sugar ABC transporter substrate-binding protein</fullName>
    </recommendedName>
</protein>
<comment type="caution">
    <text evidence="2">The sequence shown here is derived from an EMBL/GenBank/DDBJ whole genome shotgun (WGS) entry which is preliminary data.</text>
</comment>
<organism evidence="2 3">
    <name type="scientific">Kibdelosporangium lantanae</name>
    <dbReference type="NCBI Taxonomy" id="1497396"/>
    <lineage>
        <taxon>Bacteria</taxon>
        <taxon>Bacillati</taxon>
        <taxon>Actinomycetota</taxon>
        <taxon>Actinomycetes</taxon>
        <taxon>Pseudonocardiales</taxon>
        <taxon>Pseudonocardiaceae</taxon>
        <taxon>Kibdelosporangium</taxon>
    </lineage>
</organism>
<proteinExistence type="predicted"/>
<name>A0ABW3MGN2_9PSEU</name>
<feature type="signal peptide" evidence="1">
    <location>
        <begin position="1"/>
        <end position="18"/>
    </location>
</feature>
<keyword evidence="3" id="KW-1185">Reference proteome</keyword>
<evidence type="ECO:0000313" key="2">
    <source>
        <dbReference type="EMBL" id="MFD1048339.1"/>
    </source>
</evidence>
<evidence type="ECO:0008006" key="4">
    <source>
        <dbReference type="Google" id="ProtNLM"/>
    </source>
</evidence>
<sequence>MRLRSLAAALAGVGLLLAGCVGKSQDTTSGQNADAKDVTLTIGANALAGGKNAATAKWYAEYVIPKFVEAEKAKGVTANVRFEGNGADDADYKTKVALDLKTGG</sequence>
<evidence type="ECO:0000256" key="1">
    <source>
        <dbReference type="SAM" id="SignalP"/>
    </source>
</evidence>
<feature type="non-terminal residue" evidence="2">
    <location>
        <position position="104"/>
    </location>
</feature>
<reference evidence="3" key="1">
    <citation type="journal article" date="2019" name="Int. J. Syst. Evol. Microbiol.">
        <title>The Global Catalogue of Microorganisms (GCM) 10K type strain sequencing project: providing services to taxonomists for standard genome sequencing and annotation.</title>
        <authorList>
            <consortium name="The Broad Institute Genomics Platform"/>
            <consortium name="The Broad Institute Genome Sequencing Center for Infectious Disease"/>
            <person name="Wu L."/>
            <person name="Ma J."/>
        </authorList>
    </citation>
    <scope>NUCLEOTIDE SEQUENCE [LARGE SCALE GENOMIC DNA]</scope>
    <source>
        <strain evidence="3">JCM 31486</strain>
    </source>
</reference>
<evidence type="ECO:0000313" key="3">
    <source>
        <dbReference type="Proteomes" id="UP001597045"/>
    </source>
</evidence>
<dbReference type="Proteomes" id="UP001597045">
    <property type="component" value="Unassembled WGS sequence"/>
</dbReference>
<accession>A0ABW3MGN2</accession>
<dbReference type="PROSITE" id="PS51257">
    <property type="entry name" value="PROKAR_LIPOPROTEIN"/>
    <property type="match status" value="1"/>
</dbReference>
<keyword evidence="1" id="KW-0732">Signal</keyword>
<dbReference type="EMBL" id="JBHTIS010001534">
    <property type="protein sequence ID" value="MFD1048339.1"/>
    <property type="molecule type" value="Genomic_DNA"/>
</dbReference>
<feature type="chain" id="PRO_5045732807" description="Sugar ABC transporter substrate-binding protein" evidence="1">
    <location>
        <begin position="19"/>
        <end position="104"/>
    </location>
</feature>
<gene>
    <name evidence="2" type="ORF">ACFQ1S_23770</name>
</gene>